<dbReference type="RefSeq" id="WP_102113849.1">
    <property type="nucleotide sequence ID" value="NZ_BMGN01000006.1"/>
</dbReference>
<dbReference type="UniPathway" id="UPA00669"/>
<dbReference type="InterPro" id="IPR050152">
    <property type="entry name" value="ChlB/BchB/BchZ"/>
</dbReference>
<dbReference type="KEGG" id="ncb:C0V82_18155"/>
<dbReference type="Pfam" id="PF08369">
    <property type="entry name" value="PCP_red"/>
    <property type="match status" value="1"/>
</dbReference>
<dbReference type="InterPro" id="IPR016209">
    <property type="entry name" value="Protochlorophyllide_Rdtase"/>
</dbReference>
<proteinExistence type="inferred from homology"/>
<dbReference type="AlphaFoldDB" id="A0A2K9NGS0"/>
<dbReference type="EC" id="1.3.7.15" evidence="5"/>
<sequence>MLILDHDRAGGYWGSVYAFTAIKGLQVIIDGPVGCENLPVTSVLHYTDALPPHELPIVVSGLSEDELGRHGTEGAMKRARQALDPNLPAVVVTGSIAEMIGGGVTPEGSNIVRFLPRTIDEDQWQSADRAMKWLWTEFGPKGGKVPAPRRRPDGAKPRVNIIGPIYGTYNMPSDLAEIRRLVEGLGAEINMVFPLGSHVDDVRKLADADANICLYREFGRLLCETLDRPYLQAPIGIHSTTAFLRQLGEMLGLDPEPFIRREKHTTLKPLWDLWRSVTQDFFGTASFAIVASETYTRGVRNFLEEEMGLPCAFAVQRKPGVKTDNDAVQDLITGKPPMVMFGSFNERMYMNERGQRGKFIQLSYPGAIVRRHIGTPVMGYSGAAWLIQEVCNALFDMLFDILPRAGELDAIEPTTTRSGAMPWTADAQALLERRILAEPVLVRISAAKRVREAAEREARRDGASEVTLRHVDGAARVHA</sequence>
<evidence type="ECO:0000256" key="12">
    <source>
        <dbReference type="ARBA" id="ARBA00048788"/>
    </source>
</evidence>
<evidence type="ECO:0000256" key="11">
    <source>
        <dbReference type="ARBA" id="ARBA00032447"/>
    </source>
</evidence>
<gene>
    <name evidence="15" type="primary">bchZ</name>
    <name evidence="15" type="ORF">C0V82_18155</name>
</gene>
<evidence type="ECO:0000256" key="10">
    <source>
        <dbReference type="ARBA" id="ARBA00023181"/>
    </source>
</evidence>
<dbReference type="SUPFAM" id="SSF53807">
    <property type="entry name" value="Helical backbone' metal receptor"/>
    <property type="match status" value="1"/>
</dbReference>
<dbReference type="PANTHER" id="PTHR33712:SF7">
    <property type="entry name" value="LIGHT-INDEPENDENT PROTOCHLOROPHYLLIDE REDUCTASE SUBUNIT B"/>
    <property type="match status" value="1"/>
</dbReference>
<dbReference type="InterPro" id="IPR000510">
    <property type="entry name" value="Nase/OxRdtase_comp1"/>
</dbReference>
<comment type="function">
    <text evidence="1">Converts chlorophylls (Chl) into bacteriochlorophylls (BChl) by reducing ring B of the tetrapyrrole.</text>
</comment>
<evidence type="ECO:0000256" key="14">
    <source>
        <dbReference type="ARBA" id="ARBA00049411"/>
    </source>
</evidence>
<dbReference type="Proteomes" id="UP000234752">
    <property type="component" value="Chromosome eg_2"/>
</dbReference>
<keyword evidence="9" id="KW-0149">Chlorophyll biosynthesis</keyword>
<keyword evidence="10" id="KW-0077">Bacteriochlorophyll biosynthesis</keyword>
<dbReference type="InterPro" id="IPR010244">
    <property type="entry name" value="BchZ"/>
</dbReference>
<dbReference type="GO" id="GO:0016730">
    <property type="term" value="F:oxidoreductase activity, acting on iron-sulfur proteins as donors"/>
    <property type="evidence" value="ECO:0007669"/>
    <property type="project" value="InterPro"/>
</dbReference>
<evidence type="ECO:0000313" key="15">
    <source>
        <dbReference type="EMBL" id="AUN32310.1"/>
    </source>
</evidence>
<dbReference type="InterPro" id="IPR013580">
    <property type="entry name" value="LI-POR_suB-like_C"/>
</dbReference>
<evidence type="ECO:0000256" key="7">
    <source>
        <dbReference type="ARBA" id="ARBA00022531"/>
    </source>
</evidence>
<evidence type="ECO:0000256" key="6">
    <source>
        <dbReference type="ARBA" id="ARBA00019776"/>
    </source>
</evidence>
<comment type="catalytic activity">
    <reaction evidence="14">
        <text>3-deacetyl-3-(1-hydroxyethyl)bacteriochlorophyllide a + 2 oxidized [2Fe-2S]-[ferredoxin] + ADP + phosphate = 3-devinyl-3-(1-hydroxyethyl)chlorophyllide a + 2 reduced [2Fe-2S]-[ferredoxin] + ATP + H2O + H(+)</text>
        <dbReference type="Rhea" id="RHEA:48948"/>
        <dbReference type="Rhea" id="RHEA-COMP:10000"/>
        <dbReference type="Rhea" id="RHEA-COMP:10001"/>
        <dbReference type="ChEBI" id="CHEBI:15377"/>
        <dbReference type="ChEBI" id="CHEBI:15378"/>
        <dbReference type="ChEBI" id="CHEBI:30616"/>
        <dbReference type="ChEBI" id="CHEBI:33737"/>
        <dbReference type="ChEBI" id="CHEBI:33738"/>
        <dbReference type="ChEBI" id="CHEBI:43474"/>
        <dbReference type="ChEBI" id="CHEBI:90791"/>
        <dbReference type="ChEBI" id="CHEBI:90792"/>
        <dbReference type="ChEBI" id="CHEBI:456216"/>
        <dbReference type="EC" id="1.3.7.15"/>
    </reaction>
</comment>
<name>A0A2K9NGS0_9PROT</name>
<dbReference type="GO" id="GO:0015979">
    <property type="term" value="P:photosynthesis"/>
    <property type="evidence" value="ECO:0007669"/>
    <property type="project" value="UniProtKB-KW"/>
</dbReference>
<comment type="subunit">
    <text evidence="4">Chlorophyllide reductase is composed of three subunits; BchX, BchY and BchZ. Forms a heterodimer of one BchY and one BchZ subunit.</text>
</comment>
<dbReference type="Gene3D" id="3.40.50.1980">
    <property type="entry name" value="Nitrogenase molybdenum iron protein domain"/>
    <property type="match status" value="2"/>
</dbReference>
<dbReference type="EMBL" id="CP025612">
    <property type="protein sequence ID" value="AUN32310.1"/>
    <property type="molecule type" value="Genomic_DNA"/>
</dbReference>
<protein>
    <recommendedName>
        <fullName evidence="6">Chlorophyllide reductase subunit Z</fullName>
        <ecNumber evidence="5">1.3.7.15</ecNumber>
    </recommendedName>
    <alternativeName>
        <fullName evidence="11">Chlorin reductase subunit Z</fullName>
    </alternativeName>
</protein>
<comment type="pathway">
    <text evidence="2">Porphyrin-containing compound metabolism; bacteriochlorophyll biosynthesis.</text>
</comment>
<dbReference type="Pfam" id="PF00148">
    <property type="entry name" value="Oxidored_nitro"/>
    <property type="match status" value="1"/>
</dbReference>
<comment type="catalytic activity">
    <reaction evidence="13">
        <text>3-deacetyl-3-vinylbacteriochlorophyllide a + 2 oxidized [2Fe-2S]-[ferredoxin] + ADP + phosphate = chlorophyllide a + 2 reduced [2Fe-2S]-[ferredoxin] + ATP + H2O + H(+)</text>
        <dbReference type="Rhea" id="RHEA:37051"/>
        <dbReference type="Rhea" id="RHEA-COMP:10000"/>
        <dbReference type="Rhea" id="RHEA-COMP:10001"/>
        <dbReference type="ChEBI" id="CHEBI:15377"/>
        <dbReference type="ChEBI" id="CHEBI:15378"/>
        <dbReference type="ChEBI" id="CHEBI:30616"/>
        <dbReference type="ChEBI" id="CHEBI:33737"/>
        <dbReference type="ChEBI" id="CHEBI:33738"/>
        <dbReference type="ChEBI" id="CHEBI:43474"/>
        <dbReference type="ChEBI" id="CHEBI:83348"/>
        <dbReference type="ChEBI" id="CHEBI:83373"/>
        <dbReference type="ChEBI" id="CHEBI:456216"/>
        <dbReference type="EC" id="1.3.7.15"/>
    </reaction>
</comment>
<keyword evidence="7" id="KW-0602">Photosynthesis</keyword>
<keyword evidence="8" id="KW-0560">Oxidoreductase</keyword>
<evidence type="ECO:0000256" key="1">
    <source>
        <dbReference type="ARBA" id="ARBA00003934"/>
    </source>
</evidence>
<evidence type="ECO:0000256" key="3">
    <source>
        <dbReference type="ARBA" id="ARBA00008935"/>
    </source>
</evidence>
<dbReference type="PIRSF" id="PIRSF000163">
    <property type="entry name" value="PCP_ChlB"/>
    <property type="match status" value="1"/>
</dbReference>
<comment type="similarity">
    <text evidence="3">Belongs to the ChlB/BchB/BchZ family.</text>
</comment>
<organism evidence="15 16">
    <name type="scientific">Niveispirillum cyanobacteriorum</name>
    <dbReference type="NCBI Taxonomy" id="1612173"/>
    <lineage>
        <taxon>Bacteria</taxon>
        <taxon>Pseudomonadati</taxon>
        <taxon>Pseudomonadota</taxon>
        <taxon>Alphaproteobacteria</taxon>
        <taxon>Rhodospirillales</taxon>
        <taxon>Azospirillaceae</taxon>
        <taxon>Niveispirillum</taxon>
    </lineage>
</organism>
<comment type="catalytic activity">
    <reaction evidence="12">
        <text>bacteriochlorophyllide a + 2 oxidized [2Fe-2S]-[ferredoxin] + ADP + phosphate = 3-acetyl-3-devinylchlorophyllide a + 2 reduced [2Fe-2S]-[ferredoxin] + ATP + H2O + H(+)</text>
        <dbReference type="Rhea" id="RHEA:48944"/>
        <dbReference type="Rhea" id="RHEA-COMP:10000"/>
        <dbReference type="Rhea" id="RHEA-COMP:10001"/>
        <dbReference type="ChEBI" id="CHEBI:15377"/>
        <dbReference type="ChEBI" id="CHEBI:15378"/>
        <dbReference type="ChEBI" id="CHEBI:30616"/>
        <dbReference type="ChEBI" id="CHEBI:33737"/>
        <dbReference type="ChEBI" id="CHEBI:33738"/>
        <dbReference type="ChEBI" id="CHEBI:43474"/>
        <dbReference type="ChEBI" id="CHEBI:90794"/>
        <dbReference type="ChEBI" id="CHEBI:90795"/>
        <dbReference type="ChEBI" id="CHEBI:456216"/>
        <dbReference type="EC" id="1.3.7.15"/>
    </reaction>
</comment>
<evidence type="ECO:0000256" key="13">
    <source>
        <dbReference type="ARBA" id="ARBA00049059"/>
    </source>
</evidence>
<keyword evidence="16" id="KW-1185">Reference proteome</keyword>
<dbReference type="OrthoDB" id="5713965at2"/>
<evidence type="ECO:0000313" key="16">
    <source>
        <dbReference type="Proteomes" id="UP000234752"/>
    </source>
</evidence>
<dbReference type="NCBIfam" id="TIGR02014">
    <property type="entry name" value="BchZ"/>
    <property type="match status" value="1"/>
</dbReference>
<evidence type="ECO:0000256" key="8">
    <source>
        <dbReference type="ARBA" id="ARBA00023002"/>
    </source>
</evidence>
<dbReference type="PANTHER" id="PTHR33712">
    <property type="entry name" value="LIGHT-INDEPENDENT PROTOCHLOROPHYLLIDE REDUCTASE SUBUNIT B"/>
    <property type="match status" value="1"/>
</dbReference>
<accession>A0A2K9NGS0</accession>
<evidence type="ECO:0000256" key="5">
    <source>
        <dbReference type="ARBA" id="ARBA00012326"/>
    </source>
</evidence>
<evidence type="ECO:0000256" key="4">
    <source>
        <dbReference type="ARBA" id="ARBA00011283"/>
    </source>
</evidence>
<dbReference type="GO" id="GO:0030494">
    <property type="term" value="P:bacteriochlorophyll biosynthetic process"/>
    <property type="evidence" value="ECO:0007669"/>
    <property type="project" value="UniProtKB-UniPathway"/>
</dbReference>
<evidence type="ECO:0000256" key="2">
    <source>
        <dbReference type="ARBA" id="ARBA00004800"/>
    </source>
</evidence>
<evidence type="ECO:0000256" key="9">
    <source>
        <dbReference type="ARBA" id="ARBA00023171"/>
    </source>
</evidence>
<reference evidence="15 16" key="1">
    <citation type="submission" date="2017-12" db="EMBL/GenBank/DDBJ databases">
        <title>Genomes of bacteria within cyanobacterial aggregates.</title>
        <authorList>
            <person name="Cai H."/>
        </authorList>
    </citation>
    <scope>NUCLEOTIDE SEQUENCE [LARGE SCALE GENOMIC DNA]</scope>
    <source>
        <strain evidence="15 16">TH16</strain>
    </source>
</reference>